<dbReference type="PANTHER" id="PTHR35333">
    <property type="entry name" value="BETA-LACTAMASE"/>
    <property type="match status" value="1"/>
</dbReference>
<evidence type="ECO:0000256" key="2">
    <source>
        <dbReference type="SAM" id="SignalP"/>
    </source>
</evidence>
<feature type="chain" id="PRO_5047134777" evidence="2">
    <location>
        <begin position="26"/>
        <end position="388"/>
    </location>
</feature>
<dbReference type="SUPFAM" id="SSF56601">
    <property type="entry name" value="beta-lactamase/transpeptidase-like"/>
    <property type="match status" value="1"/>
</dbReference>
<dbReference type="InterPro" id="IPR045155">
    <property type="entry name" value="Beta-lactam_cat"/>
</dbReference>
<protein>
    <submittedName>
        <fullName evidence="4">Class A beta-lactamase-related serine hydrolase</fullName>
    </submittedName>
</protein>
<accession>A0ABS8U8Z3</accession>
<dbReference type="Proteomes" id="UP001430360">
    <property type="component" value="Unassembled WGS sequence"/>
</dbReference>
<feature type="signal peptide" evidence="2">
    <location>
        <begin position="1"/>
        <end position="25"/>
    </location>
</feature>
<keyword evidence="2" id="KW-0732">Signal</keyword>
<comment type="catalytic activity">
    <reaction evidence="1">
        <text>a beta-lactam + H2O = a substituted beta-amino acid</text>
        <dbReference type="Rhea" id="RHEA:20401"/>
        <dbReference type="ChEBI" id="CHEBI:15377"/>
        <dbReference type="ChEBI" id="CHEBI:35627"/>
        <dbReference type="ChEBI" id="CHEBI:140347"/>
        <dbReference type="EC" id="3.5.2.6"/>
    </reaction>
</comment>
<comment type="caution">
    <text evidence="4">The sequence shown here is derived from an EMBL/GenBank/DDBJ whole genome shotgun (WGS) entry which is preliminary data.</text>
</comment>
<keyword evidence="4" id="KW-0378">Hydrolase</keyword>
<reference evidence="4" key="1">
    <citation type="submission" date="2021-12" db="EMBL/GenBank/DDBJ databases">
        <authorList>
            <person name="Ulrich A."/>
        </authorList>
    </citation>
    <scope>NUCLEOTIDE SEQUENCE</scope>
    <source>
        <strain evidence="4">A1P009</strain>
    </source>
</reference>
<dbReference type="InterPro" id="IPR012338">
    <property type="entry name" value="Beta-lactam/transpept-like"/>
</dbReference>
<dbReference type="EMBL" id="JAJQKU010000001">
    <property type="protein sequence ID" value="MCD9095739.1"/>
    <property type="molecule type" value="Genomic_DNA"/>
</dbReference>
<organism evidence="4 5">
    <name type="scientific">Luteimonas fraxinea</name>
    <dbReference type="NCBI Taxonomy" id="2901869"/>
    <lineage>
        <taxon>Bacteria</taxon>
        <taxon>Pseudomonadati</taxon>
        <taxon>Pseudomonadota</taxon>
        <taxon>Gammaproteobacteria</taxon>
        <taxon>Lysobacterales</taxon>
        <taxon>Lysobacteraceae</taxon>
        <taxon>Luteimonas</taxon>
    </lineage>
</organism>
<reference evidence="4" key="2">
    <citation type="journal article" date="2022" name="Syst. Appl. Microbiol.">
        <title>Physiological and genomic characterisation of Luteimonas fraxinea sp. nov., a bacterial species associated with trees tolerant to ash dieback.</title>
        <authorList>
            <person name="Ulrich K."/>
            <person name="Becker R."/>
            <person name="Behrendt U."/>
            <person name="Kube M."/>
            <person name="Schneck V."/>
            <person name="Ulrich A."/>
        </authorList>
    </citation>
    <scope>NUCLEOTIDE SEQUENCE</scope>
    <source>
        <strain evidence="4">A1P009</strain>
    </source>
</reference>
<name>A0ABS8U8Z3_9GAMM</name>
<dbReference type="PANTHER" id="PTHR35333:SF4">
    <property type="entry name" value="SLR0121 PROTEIN"/>
    <property type="match status" value="1"/>
</dbReference>
<dbReference type="RefSeq" id="WP_232134259.1">
    <property type="nucleotide sequence ID" value="NZ_CP089507.1"/>
</dbReference>
<evidence type="ECO:0000259" key="3">
    <source>
        <dbReference type="Pfam" id="PF13354"/>
    </source>
</evidence>
<dbReference type="Pfam" id="PF13354">
    <property type="entry name" value="Beta-lactamase2"/>
    <property type="match status" value="1"/>
</dbReference>
<evidence type="ECO:0000313" key="4">
    <source>
        <dbReference type="EMBL" id="MCD9095739.1"/>
    </source>
</evidence>
<evidence type="ECO:0000256" key="1">
    <source>
        <dbReference type="ARBA" id="ARBA00001526"/>
    </source>
</evidence>
<dbReference type="InterPro" id="IPR000871">
    <property type="entry name" value="Beta-lactam_class-A"/>
</dbReference>
<evidence type="ECO:0000313" key="5">
    <source>
        <dbReference type="Proteomes" id="UP001430360"/>
    </source>
</evidence>
<feature type="domain" description="Beta-lactamase class A catalytic" evidence="3">
    <location>
        <begin position="78"/>
        <end position="338"/>
    </location>
</feature>
<dbReference type="Gene3D" id="3.40.710.10">
    <property type="entry name" value="DD-peptidase/beta-lactamase superfamily"/>
    <property type="match status" value="1"/>
</dbReference>
<proteinExistence type="predicted"/>
<keyword evidence="5" id="KW-1185">Reference proteome</keyword>
<sequence length="388" mass="41591">MLRRLRHLFVAASITLPWMGGPALAQPVTPAATAPLPTKPAIAKTALVASPPAATPRWSTELDRRVHAIDARFAGELGVHVQRLGDGPEYDFRGDEIWYLASGVKVPIAIAVLREIEQGWLTLDTQITLLDSDFVDGAGRTNAHRAGDRLTIGWLIEQMIIHSDNTASDVLIRTVGLGQVNAVASELIARDVRITTLADVRRLAYGMFHPGAAGLTSQDMLALQRVGSGQVRVRTLARLLGVTPADFLLPDLDSAFESYYATHINSATLRDYGHMLTALQAGRALDPDSTRYLLDVMARVQTGKQRIRAGLPADARFAHKTGTQYRRICDSGIVSLPARDGNASARVVIAACARGAGTAASERALRELGAAITASGVLDSIPPHTPAR</sequence>
<dbReference type="PRINTS" id="PR00118">
    <property type="entry name" value="BLACTAMASEA"/>
</dbReference>
<gene>
    <name evidence="4" type="ORF">LTT95_02115</name>
</gene>
<dbReference type="GO" id="GO:0016787">
    <property type="term" value="F:hydrolase activity"/>
    <property type="evidence" value="ECO:0007669"/>
    <property type="project" value="UniProtKB-KW"/>
</dbReference>